<protein>
    <recommendedName>
        <fullName evidence="3">Nucleotidyltransferase-like protein</fullName>
    </recommendedName>
</protein>
<gene>
    <name evidence="1" type="ORF">GCM10009554_73210</name>
</gene>
<reference evidence="2" key="1">
    <citation type="journal article" date="2019" name="Int. J. Syst. Evol. Microbiol.">
        <title>The Global Catalogue of Microorganisms (GCM) 10K type strain sequencing project: providing services to taxonomists for standard genome sequencing and annotation.</title>
        <authorList>
            <consortium name="The Broad Institute Genomics Platform"/>
            <consortium name="The Broad Institute Genome Sequencing Center for Infectious Disease"/>
            <person name="Wu L."/>
            <person name="Ma J."/>
        </authorList>
    </citation>
    <scope>NUCLEOTIDE SEQUENCE [LARGE SCALE GENOMIC DNA]</scope>
    <source>
        <strain evidence="2">JCM 10977</strain>
    </source>
</reference>
<name>A0ABP4C3F7_9ACTN</name>
<sequence>MTQPPPETTYLTLPADGGGPVLPAEVSATTKLYLQLIDQALPGQVTGLYLTGSLPLGDYRRGLSDIDGVVIIASPLTEPEVAAVRGVHAQLPTSPAFDVTYLNTADLTAPPDATKPVVFTLDGQFEQAPSGGPVSPVLWSEVARQSTALRAVPDLIVHDDQEALEAFTRANLTSYWSGRFDALETAFADHPDDEVVDTWILPWVMLGVPRLHALLATGNIISKTAAGEHALIAFPEWSPLLHRCLDHRSGKPETFTVADARSAVPYGRKVITAALAL</sequence>
<proteinExistence type="predicted"/>
<dbReference type="InterPro" id="IPR043519">
    <property type="entry name" value="NT_sf"/>
</dbReference>
<keyword evidence="2" id="KW-1185">Reference proteome</keyword>
<dbReference type="RefSeq" id="WP_343981385.1">
    <property type="nucleotide sequence ID" value="NZ_BAAAHK010000020.1"/>
</dbReference>
<dbReference type="CDD" id="cd05403">
    <property type="entry name" value="NT_KNTase_like"/>
    <property type="match status" value="1"/>
</dbReference>
<dbReference type="Proteomes" id="UP001500542">
    <property type="component" value="Unassembled WGS sequence"/>
</dbReference>
<organism evidence="1 2">
    <name type="scientific">Kribbella koreensis</name>
    <dbReference type="NCBI Taxonomy" id="57909"/>
    <lineage>
        <taxon>Bacteria</taxon>
        <taxon>Bacillati</taxon>
        <taxon>Actinomycetota</taxon>
        <taxon>Actinomycetes</taxon>
        <taxon>Propionibacteriales</taxon>
        <taxon>Kribbellaceae</taxon>
        <taxon>Kribbella</taxon>
    </lineage>
</organism>
<dbReference type="EMBL" id="BAAAHK010000020">
    <property type="protein sequence ID" value="GAA0959468.1"/>
    <property type="molecule type" value="Genomic_DNA"/>
</dbReference>
<evidence type="ECO:0000313" key="2">
    <source>
        <dbReference type="Proteomes" id="UP001500542"/>
    </source>
</evidence>
<comment type="caution">
    <text evidence="1">The sequence shown here is derived from an EMBL/GenBank/DDBJ whole genome shotgun (WGS) entry which is preliminary data.</text>
</comment>
<evidence type="ECO:0008006" key="3">
    <source>
        <dbReference type="Google" id="ProtNLM"/>
    </source>
</evidence>
<accession>A0ABP4C3F7</accession>
<dbReference type="SUPFAM" id="SSF81301">
    <property type="entry name" value="Nucleotidyltransferase"/>
    <property type="match status" value="1"/>
</dbReference>
<evidence type="ECO:0000313" key="1">
    <source>
        <dbReference type="EMBL" id="GAA0959468.1"/>
    </source>
</evidence>